<reference evidence="3 4" key="1">
    <citation type="journal article" date="2023" name="Hortic Res">
        <title>Pangenome of water caltrop reveals structural variations and asymmetric subgenome divergence after allopolyploidization.</title>
        <authorList>
            <person name="Zhang X."/>
            <person name="Chen Y."/>
            <person name="Wang L."/>
            <person name="Yuan Y."/>
            <person name="Fang M."/>
            <person name="Shi L."/>
            <person name="Lu R."/>
            <person name="Comes H.P."/>
            <person name="Ma Y."/>
            <person name="Chen Y."/>
            <person name="Huang G."/>
            <person name="Zhou Y."/>
            <person name="Zheng Z."/>
            <person name="Qiu Y."/>
        </authorList>
    </citation>
    <scope>NUCLEOTIDE SEQUENCE [LARGE SCALE GENOMIC DNA]</scope>
    <source>
        <strain evidence="3">F231</strain>
    </source>
</reference>
<name>A0AAN7LM41_TRANT</name>
<evidence type="ECO:0000313" key="3">
    <source>
        <dbReference type="EMBL" id="KAK4788295.1"/>
    </source>
</evidence>
<evidence type="ECO:0000313" key="4">
    <source>
        <dbReference type="Proteomes" id="UP001346149"/>
    </source>
</evidence>
<feature type="coiled-coil region" evidence="1">
    <location>
        <begin position="139"/>
        <end position="173"/>
    </location>
</feature>
<dbReference type="Proteomes" id="UP001346149">
    <property type="component" value="Unassembled WGS sequence"/>
</dbReference>
<feature type="region of interest" description="Disordered" evidence="2">
    <location>
        <begin position="29"/>
        <end position="124"/>
    </location>
</feature>
<proteinExistence type="predicted"/>
<comment type="caution">
    <text evidence="3">The sequence shown here is derived from an EMBL/GenBank/DDBJ whole genome shotgun (WGS) entry which is preliminary data.</text>
</comment>
<gene>
    <name evidence="3" type="ORF">SAY86_019614</name>
</gene>
<organism evidence="3 4">
    <name type="scientific">Trapa natans</name>
    <name type="common">Water chestnut</name>
    <dbReference type="NCBI Taxonomy" id="22666"/>
    <lineage>
        <taxon>Eukaryota</taxon>
        <taxon>Viridiplantae</taxon>
        <taxon>Streptophyta</taxon>
        <taxon>Embryophyta</taxon>
        <taxon>Tracheophyta</taxon>
        <taxon>Spermatophyta</taxon>
        <taxon>Magnoliopsida</taxon>
        <taxon>eudicotyledons</taxon>
        <taxon>Gunneridae</taxon>
        <taxon>Pentapetalae</taxon>
        <taxon>rosids</taxon>
        <taxon>malvids</taxon>
        <taxon>Myrtales</taxon>
        <taxon>Lythraceae</taxon>
        <taxon>Trapa</taxon>
    </lineage>
</organism>
<dbReference type="PANTHER" id="PTHR35761">
    <property type="entry name" value="ATR INTERACTING PROTEIN"/>
    <property type="match status" value="1"/>
</dbReference>
<keyword evidence="1" id="KW-0175">Coiled coil</keyword>
<dbReference type="InterPro" id="IPR016024">
    <property type="entry name" value="ARM-type_fold"/>
</dbReference>
<sequence>MATGGEIFEDWDADFLDQVIRVEERALSLSASSSQLPPPPQPSRPSFVPSSGHFPSQQPPPTQALPRQTRLYSRPSSSYHTAQPLPLPKSYSPPRELVQRHVDDGQPSSRQTPDGGASVILTPPSRVASVPDLVQGLEYERLKRELKRISEQLASSEKERDELRKEVKKERDQFYRAHKAVGIQTENAAEANGHQNLSVKLLSIWSPFSDRKDGGGIVPRIFLIFGGLFRCIGADVSSRVKLDGVADGTLKDLGCPGHPQSLSTPDASKVMSFFLILVKVMDGMAELESLLEPLIDLCCLDNAIIFSRALRVMHMLLKHLSYMEQKPKSRDNIKIEGNLRGDDIARVDGSNIANSEFPLSMNIIETSSVLDALIGFGSSIVGSRLWHGQWNHGRILTSSSTDLLPLFELMHRIIKKNREEDIRLEAVCIMNLILMRSSAYNEREKFCSQMVLETVSELLKKECGSHLQIQALHLLFLLLNCPQILDKFCSNSKDQANPLSVNMVLHGVAGCIGSCGSAIDDLQLRRKAIILLAFLGSSGTAGFEILKNHQLPKEANFFMLILQAMLFELDAEAIASSESPEITKERTLIMREGLILLNSLVSNPQYASTCLRVLTDSRDMASLTMDVANRMSQRIPRSVQVKSTGRQIGEPEVVGLAITFRKRVYAYLGDMQGD</sequence>
<feature type="compositionally biased region" description="Polar residues" evidence="2">
    <location>
        <begin position="70"/>
        <end position="81"/>
    </location>
</feature>
<dbReference type="SUPFAM" id="SSF48371">
    <property type="entry name" value="ARM repeat"/>
    <property type="match status" value="1"/>
</dbReference>
<evidence type="ECO:0000256" key="2">
    <source>
        <dbReference type="SAM" id="MobiDB-lite"/>
    </source>
</evidence>
<dbReference type="AlphaFoldDB" id="A0AAN7LM41"/>
<accession>A0AAN7LM41</accession>
<dbReference type="InterPro" id="IPR044952">
    <property type="entry name" value="SUV2"/>
</dbReference>
<dbReference type="EMBL" id="JAXQNO010000011">
    <property type="protein sequence ID" value="KAK4788295.1"/>
    <property type="molecule type" value="Genomic_DNA"/>
</dbReference>
<dbReference type="GO" id="GO:0006974">
    <property type="term" value="P:DNA damage response"/>
    <property type="evidence" value="ECO:0007669"/>
    <property type="project" value="InterPro"/>
</dbReference>
<keyword evidence="4" id="KW-1185">Reference proteome</keyword>
<dbReference type="PANTHER" id="PTHR35761:SF1">
    <property type="entry name" value="PROTEIN SENSITIVE TO UV 2"/>
    <property type="match status" value="1"/>
</dbReference>
<evidence type="ECO:0000256" key="1">
    <source>
        <dbReference type="SAM" id="Coils"/>
    </source>
</evidence>
<protein>
    <submittedName>
        <fullName evidence="3">Uncharacterized protein</fullName>
    </submittedName>
</protein>